<reference evidence="10 11" key="1">
    <citation type="journal article" date="2010" name="Stand. Genomic Sci.">
        <title>Complete genome sequence of Meiothermus silvanus type strain (VI-R2).</title>
        <authorList>
            <person name="Sikorski J."/>
            <person name="Tindall B.J."/>
            <person name="Lowry S."/>
            <person name="Lucas S."/>
            <person name="Nolan M."/>
            <person name="Copeland A."/>
            <person name="Glavina Del Rio T."/>
            <person name="Tice H."/>
            <person name="Cheng J.F."/>
            <person name="Han C."/>
            <person name="Pitluck S."/>
            <person name="Liolios K."/>
            <person name="Ivanova N."/>
            <person name="Mavromatis K."/>
            <person name="Mikhailova N."/>
            <person name="Pati A."/>
            <person name="Goodwin L."/>
            <person name="Chen A."/>
            <person name="Palaniappan K."/>
            <person name="Land M."/>
            <person name="Hauser L."/>
            <person name="Chang Y.J."/>
            <person name="Jeffries C.D."/>
            <person name="Rohde M."/>
            <person name="Goker M."/>
            <person name="Woyke T."/>
            <person name="Bristow J."/>
            <person name="Eisen J.A."/>
            <person name="Markowitz V."/>
            <person name="Hugenholtz P."/>
            <person name="Kyrpides N.C."/>
            <person name="Klenk H.P."/>
            <person name="Lapidus A."/>
        </authorList>
    </citation>
    <scope>NUCLEOTIDE SEQUENCE [LARGE SCALE GENOMIC DNA]</scope>
    <source>
        <strain evidence="11">ATCC 700542 / DSM 9946 / VI-R2</strain>
    </source>
</reference>
<evidence type="ECO:0000256" key="1">
    <source>
        <dbReference type="ARBA" id="ARBA00007118"/>
    </source>
</evidence>
<dbReference type="HOGENOM" id="CLU_070764_5_1_0"/>
<dbReference type="eggNOG" id="COG0778">
    <property type="taxonomic scope" value="Bacteria"/>
</dbReference>
<keyword evidence="6 7" id="KW-0520">NAD</keyword>
<sequence length="201" mass="22797">MSDFLSIPAEARVVLETIRARRSIQQIYYLPDPVPQEYLEMMLEAANWAPTHGQTEPWRFTVFAGEARRALGEKFAESYRLGTPPEAFEIAKYEQQLSRVWKVPVWIALGMQVGTNPKIPEWEEVAAVAAAVQNMQLVARSLGLGTFWASGMPVRHENTARFVGLEPPHKLLGFLMVGYPATSWPEGKRGDWREKVSWRLG</sequence>
<dbReference type="PANTHER" id="PTHR43821">
    <property type="entry name" value="NAD(P)H NITROREDUCTASE YDJA-RELATED"/>
    <property type="match status" value="1"/>
</dbReference>
<evidence type="ECO:0000313" key="11">
    <source>
        <dbReference type="Proteomes" id="UP000001916"/>
    </source>
</evidence>
<dbReference type="Gene3D" id="3.40.109.10">
    <property type="entry name" value="NADH Oxidase"/>
    <property type="match status" value="1"/>
</dbReference>
<feature type="binding site" description="in other chain" evidence="8">
    <location>
        <begin position="21"/>
        <end position="23"/>
    </location>
    <ligand>
        <name>FMN</name>
        <dbReference type="ChEBI" id="CHEBI:58210"/>
        <note>ligand shared between dimeric partners</note>
    </ligand>
</feature>
<protein>
    <recommendedName>
        <fullName evidence="7">Putative NAD(P)H nitroreductase</fullName>
        <ecNumber evidence="7">1.-.-.-</ecNumber>
    </recommendedName>
</protein>
<evidence type="ECO:0000256" key="7">
    <source>
        <dbReference type="PIRNR" id="PIRNR000232"/>
    </source>
</evidence>
<dbReference type="CDD" id="cd02135">
    <property type="entry name" value="YdjA-like"/>
    <property type="match status" value="1"/>
</dbReference>
<evidence type="ECO:0000313" key="10">
    <source>
        <dbReference type="EMBL" id="ADH64907.1"/>
    </source>
</evidence>
<comment type="similarity">
    <text evidence="1 7">Belongs to the nitroreductase family.</text>
</comment>
<accession>D7BE49</accession>
<keyword evidence="11" id="KW-1185">Reference proteome</keyword>
<dbReference type="Pfam" id="PF00881">
    <property type="entry name" value="Nitroreductase"/>
    <property type="match status" value="1"/>
</dbReference>
<dbReference type="KEGG" id="msv:Mesil_3073"/>
<evidence type="ECO:0000259" key="9">
    <source>
        <dbReference type="Pfam" id="PF00881"/>
    </source>
</evidence>
<dbReference type="GO" id="GO:0016491">
    <property type="term" value="F:oxidoreductase activity"/>
    <property type="evidence" value="ECO:0007669"/>
    <property type="project" value="UniProtKB-UniRule"/>
</dbReference>
<dbReference type="PANTHER" id="PTHR43821:SF1">
    <property type="entry name" value="NAD(P)H NITROREDUCTASE YDJA-RELATED"/>
    <property type="match status" value="1"/>
</dbReference>
<proteinExistence type="inferred from homology"/>
<evidence type="ECO:0000256" key="2">
    <source>
        <dbReference type="ARBA" id="ARBA00022630"/>
    </source>
</evidence>
<dbReference type="SUPFAM" id="SSF55469">
    <property type="entry name" value="FMN-dependent nitroreductase-like"/>
    <property type="match status" value="1"/>
</dbReference>
<dbReference type="PIRSF" id="PIRSF000232">
    <property type="entry name" value="YdjA"/>
    <property type="match status" value="1"/>
</dbReference>
<organism evidence="10 11">
    <name type="scientific">Allomeiothermus silvanus (strain ATCC 700542 / DSM 9946 / NBRC 106475 / NCIMB 13440 / VI-R2)</name>
    <name type="common">Thermus silvanus</name>
    <dbReference type="NCBI Taxonomy" id="526227"/>
    <lineage>
        <taxon>Bacteria</taxon>
        <taxon>Thermotogati</taxon>
        <taxon>Deinococcota</taxon>
        <taxon>Deinococci</taxon>
        <taxon>Thermales</taxon>
        <taxon>Thermaceae</taxon>
        <taxon>Allomeiothermus</taxon>
    </lineage>
</organism>
<feature type="domain" description="Nitroreductase" evidence="9">
    <location>
        <begin position="18"/>
        <end position="179"/>
    </location>
</feature>
<dbReference type="OrthoDB" id="9804207at2"/>
<dbReference type="InterPro" id="IPR052530">
    <property type="entry name" value="NAD(P)H_nitroreductase"/>
</dbReference>
<dbReference type="InterPro" id="IPR026021">
    <property type="entry name" value="YdjA-like"/>
</dbReference>
<feature type="binding site" evidence="8">
    <location>
        <position position="52"/>
    </location>
    <ligand>
        <name>FMN</name>
        <dbReference type="ChEBI" id="CHEBI:58210"/>
        <note>ligand shared between dimeric partners</note>
    </ligand>
</feature>
<comment type="cofactor">
    <cofactor evidence="8">
        <name>FMN</name>
        <dbReference type="ChEBI" id="CHEBI:58210"/>
    </cofactor>
    <text evidence="8">Binds 1 FMN per subunit.</text>
</comment>
<evidence type="ECO:0000256" key="4">
    <source>
        <dbReference type="ARBA" id="ARBA00022857"/>
    </source>
</evidence>
<dbReference type="Proteomes" id="UP000001916">
    <property type="component" value="Chromosome"/>
</dbReference>
<name>D7BE49_ALLS1</name>
<evidence type="ECO:0000256" key="8">
    <source>
        <dbReference type="PIRSR" id="PIRSR000232-1"/>
    </source>
</evidence>
<keyword evidence="5 7" id="KW-0560">Oxidoreductase</keyword>
<keyword evidence="4 7" id="KW-0521">NADP</keyword>
<feature type="binding site" description="in other chain" evidence="8">
    <location>
        <begin position="148"/>
        <end position="150"/>
    </location>
    <ligand>
        <name>FMN</name>
        <dbReference type="ChEBI" id="CHEBI:58210"/>
        <note>ligand shared between dimeric partners</note>
    </ligand>
</feature>
<dbReference type="EC" id="1.-.-.-" evidence="7"/>
<dbReference type="RefSeq" id="WP_013159436.1">
    <property type="nucleotide sequence ID" value="NC_014212.1"/>
</dbReference>
<keyword evidence="2 7" id="KW-0285">Flavoprotein</keyword>
<dbReference type="AlphaFoldDB" id="D7BE49"/>
<dbReference type="STRING" id="526227.Mesil_3073"/>
<evidence type="ECO:0000256" key="3">
    <source>
        <dbReference type="ARBA" id="ARBA00022643"/>
    </source>
</evidence>
<evidence type="ECO:0000256" key="6">
    <source>
        <dbReference type="ARBA" id="ARBA00023027"/>
    </source>
</evidence>
<keyword evidence="3 7" id="KW-0288">FMN</keyword>
<dbReference type="EMBL" id="CP002042">
    <property type="protein sequence ID" value="ADH64907.1"/>
    <property type="molecule type" value="Genomic_DNA"/>
</dbReference>
<dbReference type="InterPro" id="IPR000415">
    <property type="entry name" value="Nitroreductase-like"/>
</dbReference>
<gene>
    <name evidence="10" type="ordered locus">Mesil_3073</name>
</gene>
<dbReference type="InterPro" id="IPR029479">
    <property type="entry name" value="Nitroreductase"/>
</dbReference>
<evidence type="ECO:0000256" key="5">
    <source>
        <dbReference type="ARBA" id="ARBA00023002"/>
    </source>
</evidence>